<sequence length="216" mass="22938">MQITRFGHSCLLVETGHARILVDPGNYSDGWTDLGGLDAVFVTHRHPDHVDPARFPGFVADRPGLAVYAEAGVLADVATPGGVALEAGRQVAVKDVRVTAVGGRHAVIHPEIPRIGNVGLVFAAPGEPVLFHPGDEIDTAPRDVDVLAVPMMAPWSKVSETVEFVRAVGARFVIPIHDGLLNDRGFALIADRVTLMGGGEFVPLGSGWPWTVPVVR</sequence>
<dbReference type="RefSeq" id="WP_119716378.1">
    <property type="nucleotide sequence ID" value="NZ_OMOH01000011.1"/>
</dbReference>
<reference evidence="3" key="1">
    <citation type="submission" date="2018-02" db="EMBL/GenBank/DDBJ databases">
        <authorList>
            <person name="Hornung B."/>
        </authorList>
    </citation>
    <scope>NUCLEOTIDE SEQUENCE [LARGE SCALE GENOMIC DNA]</scope>
</reference>
<dbReference type="AlphaFoldDB" id="A0A375I512"/>
<dbReference type="OrthoDB" id="3190691at2"/>
<dbReference type="EMBL" id="OMOH01000011">
    <property type="protein sequence ID" value="SPF69276.1"/>
    <property type="molecule type" value="Genomic_DNA"/>
</dbReference>
<evidence type="ECO:0000313" key="2">
    <source>
        <dbReference type="EMBL" id="SPF69276.1"/>
    </source>
</evidence>
<proteinExistence type="predicted"/>
<accession>A0A375I512</accession>
<dbReference type="Gene3D" id="3.60.15.10">
    <property type="entry name" value="Ribonuclease Z/Hydroxyacylglutathione hydrolase-like"/>
    <property type="match status" value="1"/>
</dbReference>
<gene>
    <name evidence="2" type="ORF">PROPJV5_2231</name>
</gene>
<evidence type="ECO:0000313" key="3">
    <source>
        <dbReference type="Proteomes" id="UP000265962"/>
    </source>
</evidence>
<dbReference type="InterPro" id="IPR036866">
    <property type="entry name" value="RibonucZ/Hydroxyglut_hydro"/>
</dbReference>
<evidence type="ECO:0000259" key="1">
    <source>
        <dbReference type="SMART" id="SM00849"/>
    </source>
</evidence>
<name>A0A375I512_9ACTN</name>
<feature type="domain" description="Metallo-beta-lactamase" evidence="1">
    <location>
        <begin position="7"/>
        <end position="177"/>
    </location>
</feature>
<keyword evidence="3" id="KW-1185">Reference proteome</keyword>
<dbReference type="SMART" id="SM00849">
    <property type="entry name" value="Lactamase_B"/>
    <property type="match status" value="1"/>
</dbReference>
<organism evidence="2 3">
    <name type="scientific">Propionibacterium ruminifibrarum</name>
    <dbReference type="NCBI Taxonomy" id="1962131"/>
    <lineage>
        <taxon>Bacteria</taxon>
        <taxon>Bacillati</taxon>
        <taxon>Actinomycetota</taxon>
        <taxon>Actinomycetes</taxon>
        <taxon>Propionibacteriales</taxon>
        <taxon>Propionibacteriaceae</taxon>
        <taxon>Propionibacterium</taxon>
    </lineage>
</organism>
<dbReference type="InterPro" id="IPR050114">
    <property type="entry name" value="UPF0173_UPF0282_UlaG_hydrolase"/>
</dbReference>
<dbReference type="Pfam" id="PF13483">
    <property type="entry name" value="Lactamase_B_3"/>
    <property type="match status" value="1"/>
</dbReference>
<dbReference type="PANTHER" id="PTHR43546">
    <property type="entry name" value="UPF0173 METAL-DEPENDENT HYDROLASE MJ1163-RELATED"/>
    <property type="match status" value="1"/>
</dbReference>
<dbReference type="InterPro" id="IPR001279">
    <property type="entry name" value="Metallo-B-lactamas"/>
</dbReference>
<dbReference type="PANTHER" id="PTHR43546:SF3">
    <property type="entry name" value="UPF0173 METAL-DEPENDENT HYDROLASE MJ1163"/>
    <property type="match status" value="1"/>
</dbReference>
<protein>
    <submittedName>
        <fullName evidence="2">Beta-lactamase superfamily domain</fullName>
    </submittedName>
</protein>
<dbReference type="Proteomes" id="UP000265962">
    <property type="component" value="Unassembled WGS sequence"/>
</dbReference>
<dbReference type="SUPFAM" id="SSF56281">
    <property type="entry name" value="Metallo-hydrolase/oxidoreductase"/>
    <property type="match status" value="1"/>
</dbReference>